<dbReference type="AlphaFoldDB" id="A0A1E4TD61"/>
<accession>A0A1E4TD61</accession>
<proteinExistence type="predicted"/>
<organism evidence="2 3">
    <name type="scientific">Tortispora caseinolytica NRRL Y-17796</name>
    <dbReference type="NCBI Taxonomy" id="767744"/>
    <lineage>
        <taxon>Eukaryota</taxon>
        <taxon>Fungi</taxon>
        <taxon>Dikarya</taxon>
        <taxon>Ascomycota</taxon>
        <taxon>Saccharomycotina</taxon>
        <taxon>Trigonopsidomycetes</taxon>
        <taxon>Trigonopsidales</taxon>
        <taxon>Trigonopsidaceae</taxon>
        <taxon>Tortispora</taxon>
    </lineage>
</organism>
<evidence type="ECO:0000313" key="2">
    <source>
        <dbReference type="EMBL" id="ODV89700.1"/>
    </source>
</evidence>
<reference evidence="3" key="1">
    <citation type="submission" date="2016-02" db="EMBL/GenBank/DDBJ databases">
        <title>Comparative genomics of biotechnologically important yeasts.</title>
        <authorList>
            <consortium name="DOE Joint Genome Institute"/>
            <person name="Riley R."/>
            <person name="Haridas S."/>
            <person name="Wolfe K.H."/>
            <person name="Lopes M.R."/>
            <person name="Hittinger C.T."/>
            <person name="Goker M."/>
            <person name="Salamov A."/>
            <person name="Wisecaver J."/>
            <person name="Long T.M."/>
            <person name="Aerts A.L."/>
            <person name="Barry K."/>
            <person name="Choi C."/>
            <person name="Clum A."/>
            <person name="Coughlan A.Y."/>
            <person name="Deshpande S."/>
            <person name="Douglass A.P."/>
            <person name="Hanson S.J."/>
            <person name="Klenk H.-P."/>
            <person name="Labutti K."/>
            <person name="Lapidus A."/>
            <person name="Lindquist E."/>
            <person name="Lipzen A."/>
            <person name="Meier-Kolthoff J.P."/>
            <person name="Ohm R.A."/>
            <person name="Otillar R.P."/>
            <person name="Pangilinan J."/>
            <person name="Peng Y."/>
            <person name="Rokas A."/>
            <person name="Rosa C.A."/>
            <person name="Scheuner C."/>
            <person name="Sibirny A.A."/>
            <person name="Slot J.C."/>
            <person name="Stielow J.B."/>
            <person name="Sun H."/>
            <person name="Kurtzman C.P."/>
            <person name="Blackwell M."/>
            <person name="Jeffries T.W."/>
            <person name="Grigoriev I.V."/>
        </authorList>
    </citation>
    <scope>NUCLEOTIDE SEQUENCE [LARGE SCALE GENOMIC DNA]</scope>
    <source>
        <strain evidence="3">NRRL Y-17796</strain>
    </source>
</reference>
<feature type="coiled-coil region" evidence="1">
    <location>
        <begin position="69"/>
        <end position="125"/>
    </location>
</feature>
<protein>
    <submittedName>
        <fullName evidence="2">Uncharacterized protein</fullName>
    </submittedName>
</protein>
<sequence length="130" mass="14295">MDNASETIKEAMKMMDSANLAAGHLEDMLSNLDTKLNAFLESKDLKDLEGLANIGKSFNTKAAELNGLSQELESDLNAEAKDVNEALEAARRDIQQAQIDVKEALKEASTEIEEAQREIETISKPTDNKQ</sequence>
<evidence type="ECO:0000313" key="3">
    <source>
        <dbReference type="Proteomes" id="UP000095023"/>
    </source>
</evidence>
<dbReference type="EMBL" id="KV453843">
    <property type="protein sequence ID" value="ODV89700.1"/>
    <property type="molecule type" value="Genomic_DNA"/>
</dbReference>
<gene>
    <name evidence="2" type="ORF">CANCADRAFT_4324</name>
</gene>
<evidence type="ECO:0000256" key="1">
    <source>
        <dbReference type="SAM" id="Coils"/>
    </source>
</evidence>
<name>A0A1E4TD61_9ASCO</name>
<keyword evidence="1" id="KW-0175">Coiled coil</keyword>
<keyword evidence="3" id="KW-1185">Reference proteome</keyword>
<dbReference type="Proteomes" id="UP000095023">
    <property type="component" value="Unassembled WGS sequence"/>
</dbReference>